<organism evidence="1 2">
    <name type="scientific">Photorhabdus luminescens</name>
    <name type="common">Xenorhabdus luminescens</name>
    <dbReference type="NCBI Taxonomy" id="29488"/>
    <lineage>
        <taxon>Bacteria</taxon>
        <taxon>Pseudomonadati</taxon>
        <taxon>Pseudomonadota</taxon>
        <taxon>Gammaproteobacteria</taxon>
        <taxon>Enterobacterales</taxon>
        <taxon>Morganellaceae</taxon>
        <taxon>Photorhabdus</taxon>
    </lineage>
</organism>
<gene>
    <name evidence="1" type="ORF">SAMN02982990_03561</name>
</gene>
<accession>A0A1G5R9A7</accession>
<evidence type="ECO:0000313" key="2">
    <source>
        <dbReference type="Proteomes" id="UP000183223"/>
    </source>
</evidence>
<name>A0A1G5R9A7_PHOLU</name>
<proteinExistence type="predicted"/>
<keyword evidence="2" id="KW-1185">Reference proteome</keyword>
<dbReference type="EMBL" id="FMWJ01000020">
    <property type="protein sequence ID" value="SCZ70674.1"/>
    <property type="molecule type" value="Genomic_DNA"/>
</dbReference>
<dbReference type="AlphaFoldDB" id="A0A1G5R9A7"/>
<protein>
    <submittedName>
        <fullName evidence="1">Uncharacterized protein</fullName>
    </submittedName>
</protein>
<evidence type="ECO:0000313" key="1">
    <source>
        <dbReference type="EMBL" id="SCZ70674.1"/>
    </source>
</evidence>
<sequence length="149" mass="17820">MMYKLRIVLLDEISSYDEGKLINLLLYKDKDKFSIFHGKVNVSEFILWMKDNESNIRYVDLPDHNCSIDSIAYYIHEFYEKIDVDNESLIDMMFEYRASHCFKFAARGVNFPEIYIGKSGENYELSLYTNKGEWRYLIDIDDLFTHILH</sequence>
<reference evidence="2" key="1">
    <citation type="submission" date="2016-10" db="EMBL/GenBank/DDBJ databases">
        <authorList>
            <person name="Varghese N."/>
            <person name="Submissions S."/>
        </authorList>
    </citation>
    <scope>NUCLEOTIDE SEQUENCE [LARGE SCALE GENOMIC DNA]</scope>
    <source>
        <strain evidence="2">ATCC 29999</strain>
    </source>
</reference>
<dbReference type="Proteomes" id="UP000183223">
    <property type="component" value="Unassembled WGS sequence"/>
</dbReference>